<proteinExistence type="predicted"/>
<keyword evidence="2" id="KW-1185">Reference proteome</keyword>
<protein>
    <submittedName>
        <fullName evidence="1">Uncharacterized protein</fullName>
    </submittedName>
</protein>
<dbReference type="EMBL" id="BSYO01000016">
    <property type="protein sequence ID" value="GMH16222.1"/>
    <property type="molecule type" value="Genomic_DNA"/>
</dbReference>
<name>A0AAD3SSB7_NEPGR</name>
<gene>
    <name evidence="1" type="ORF">Nepgr_018063</name>
</gene>
<evidence type="ECO:0000313" key="2">
    <source>
        <dbReference type="Proteomes" id="UP001279734"/>
    </source>
</evidence>
<evidence type="ECO:0000313" key="1">
    <source>
        <dbReference type="EMBL" id="GMH16222.1"/>
    </source>
</evidence>
<reference evidence="1" key="1">
    <citation type="submission" date="2023-05" db="EMBL/GenBank/DDBJ databases">
        <title>Nepenthes gracilis genome sequencing.</title>
        <authorList>
            <person name="Fukushima K."/>
        </authorList>
    </citation>
    <scope>NUCLEOTIDE SEQUENCE</scope>
    <source>
        <strain evidence="1">SING2019-196</strain>
    </source>
</reference>
<comment type="caution">
    <text evidence="1">The sequence shown here is derived from an EMBL/GenBank/DDBJ whole genome shotgun (WGS) entry which is preliminary data.</text>
</comment>
<dbReference type="Proteomes" id="UP001279734">
    <property type="component" value="Unassembled WGS sequence"/>
</dbReference>
<accession>A0AAD3SSB7</accession>
<organism evidence="1 2">
    <name type="scientific">Nepenthes gracilis</name>
    <name type="common">Slender pitcher plant</name>
    <dbReference type="NCBI Taxonomy" id="150966"/>
    <lineage>
        <taxon>Eukaryota</taxon>
        <taxon>Viridiplantae</taxon>
        <taxon>Streptophyta</taxon>
        <taxon>Embryophyta</taxon>
        <taxon>Tracheophyta</taxon>
        <taxon>Spermatophyta</taxon>
        <taxon>Magnoliopsida</taxon>
        <taxon>eudicotyledons</taxon>
        <taxon>Gunneridae</taxon>
        <taxon>Pentapetalae</taxon>
        <taxon>Caryophyllales</taxon>
        <taxon>Nepenthaceae</taxon>
        <taxon>Nepenthes</taxon>
    </lineage>
</organism>
<sequence length="117" mass="12580">MSKGSWQSVLINLAVVSDPLRVDVTYLWSALPLGFCSNPLAPPNLSLWFFKQMKLQILLMLLVLLDAGLDNGLGPNSPVAPSKSDSESSENLEVAETDLVAGFPVPPASLTCNRVIK</sequence>
<dbReference type="AlphaFoldDB" id="A0AAD3SSB7"/>